<organism evidence="13 14">
    <name type="scientific">Paraeggerthella hongkongensis</name>
    <dbReference type="NCBI Taxonomy" id="230658"/>
    <lineage>
        <taxon>Bacteria</taxon>
        <taxon>Bacillati</taxon>
        <taxon>Actinomycetota</taxon>
        <taxon>Coriobacteriia</taxon>
        <taxon>Eggerthellales</taxon>
        <taxon>Eggerthellaceae</taxon>
        <taxon>Paraeggerthella</taxon>
    </lineage>
</organism>
<dbReference type="InterPro" id="IPR005467">
    <property type="entry name" value="His_kinase_dom"/>
</dbReference>
<dbReference type="CDD" id="cd17546">
    <property type="entry name" value="REC_hyHK_CKI1_RcsC-like"/>
    <property type="match status" value="1"/>
</dbReference>
<evidence type="ECO:0000256" key="10">
    <source>
        <dbReference type="SAM" id="Phobius"/>
    </source>
</evidence>
<evidence type="ECO:0000256" key="6">
    <source>
        <dbReference type="ARBA" id="ARBA00022777"/>
    </source>
</evidence>
<name>A0A3N0B3W8_9ACTN</name>
<dbReference type="CDD" id="cd00082">
    <property type="entry name" value="HisKA"/>
    <property type="match status" value="1"/>
</dbReference>
<dbReference type="SUPFAM" id="SSF52172">
    <property type="entry name" value="CheY-like"/>
    <property type="match status" value="1"/>
</dbReference>
<dbReference type="SMART" id="SM00387">
    <property type="entry name" value="HATPase_c"/>
    <property type="match status" value="1"/>
</dbReference>
<comment type="subcellular location">
    <subcellularLocation>
        <location evidence="2">Cell membrane</location>
    </subcellularLocation>
</comment>
<evidence type="ECO:0000256" key="4">
    <source>
        <dbReference type="ARBA" id="ARBA00022553"/>
    </source>
</evidence>
<keyword evidence="5" id="KW-0808">Transferase</keyword>
<dbReference type="Pfam" id="PF00512">
    <property type="entry name" value="HisKA"/>
    <property type="match status" value="1"/>
</dbReference>
<dbReference type="PANTHER" id="PTHR43047">
    <property type="entry name" value="TWO-COMPONENT HISTIDINE PROTEIN KINASE"/>
    <property type="match status" value="1"/>
</dbReference>
<dbReference type="InterPro" id="IPR003594">
    <property type="entry name" value="HATPase_dom"/>
</dbReference>
<evidence type="ECO:0000313" key="13">
    <source>
        <dbReference type="EMBL" id="RNL41811.1"/>
    </source>
</evidence>
<evidence type="ECO:0000256" key="3">
    <source>
        <dbReference type="ARBA" id="ARBA00012438"/>
    </source>
</evidence>
<feature type="domain" description="Histidine kinase" evidence="11">
    <location>
        <begin position="490"/>
        <end position="711"/>
    </location>
</feature>
<evidence type="ECO:0000256" key="1">
    <source>
        <dbReference type="ARBA" id="ARBA00000085"/>
    </source>
</evidence>
<dbReference type="InterPro" id="IPR001789">
    <property type="entry name" value="Sig_transdc_resp-reg_receiver"/>
</dbReference>
<dbReference type="PRINTS" id="PR00344">
    <property type="entry name" value="BCTRLSENSOR"/>
</dbReference>
<dbReference type="Gene3D" id="1.10.287.130">
    <property type="match status" value="1"/>
</dbReference>
<comment type="caution">
    <text evidence="13">The sequence shown here is derived from an EMBL/GenBank/DDBJ whole genome shotgun (WGS) entry which is preliminary data.</text>
</comment>
<keyword evidence="6 13" id="KW-0418">Kinase</keyword>
<dbReference type="SMART" id="SM00448">
    <property type="entry name" value="REC"/>
    <property type="match status" value="1"/>
</dbReference>
<protein>
    <recommendedName>
        <fullName evidence="3">histidine kinase</fullName>
        <ecNumber evidence="3">2.7.13.3</ecNumber>
    </recommendedName>
</protein>
<comment type="catalytic activity">
    <reaction evidence="1">
        <text>ATP + protein L-histidine = ADP + protein N-phospho-L-histidine.</text>
        <dbReference type="EC" id="2.7.13.3"/>
    </reaction>
</comment>
<dbReference type="SUPFAM" id="SSF55874">
    <property type="entry name" value="ATPase domain of HSP90 chaperone/DNA topoisomerase II/histidine kinase"/>
    <property type="match status" value="1"/>
</dbReference>
<dbReference type="Proteomes" id="UP000278632">
    <property type="component" value="Unassembled WGS sequence"/>
</dbReference>
<dbReference type="OrthoDB" id="3170569at2"/>
<evidence type="ECO:0000259" key="12">
    <source>
        <dbReference type="PROSITE" id="PS50110"/>
    </source>
</evidence>
<dbReference type="Gene3D" id="3.30.565.10">
    <property type="entry name" value="Histidine kinase-like ATPase, C-terminal domain"/>
    <property type="match status" value="1"/>
</dbReference>
<dbReference type="RefSeq" id="WP_123192569.1">
    <property type="nucleotide sequence ID" value="NZ_QICD01000019.1"/>
</dbReference>
<evidence type="ECO:0000256" key="7">
    <source>
        <dbReference type="ARBA" id="ARBA00023012"/>
    </source>
</evidence>
<dbReference type="AlphaFoldDB" id="A0A3N0B3W8"/>
<dbReference type="Pfam" id="PF02518">
    <property type="entry name" value="HATPase_c"/>
    <property type="match status" value="1"/>
</dbReference>
<dbReference type="GO" id="GO:0005886">
    <property type="term" value="C:plasma membrane"/>
    <property type="evidence" value="ECO:0007669"/>
    <property type="project" value="UniProtKB-SubCell"/>
</dbReference>
<evidence type="ECO:0000259" key="11">
    <source>
        <dbReference type="PROSITE" id="PS50109"/>
    </source>
</evidence>
<keyword evidence="7" id="KW-0902">Two-component regulatory system</keyword>
<dbReference type="InterPro" id="IPR004358">
    <property type="entry name" value="Sig_transdc_His_kin-like_C"/>
</dbReference>
<feature type="domain" description="Response regulatory" evidence="12">
    <location>
        <begin position="766"/>
        <end position="887"/>
    </location>
</feature>
<dbReference type="SUPFAM" id="SSF47384">
    <property type="entry name" value="Homodimeric domain of signal transducing histidine kinase"/>
    <property type="match status" value="1"/>
</dbReference>
<dbReference type="Pfam" id="PF00072">
    <property type="entry name" value="Response_reg"/>
    <property type="match status" value="1"/>
</dbReference>
<proteinExistence type="predicted"/>
<evidence type="ECO:0000256" key="9">
    <source>
        <dbReference type="SAM" id="MobiDB-lite"/>
    </source>
</evidence>
<accession>A0A3N0B3W8</accession>
<dbReference type="InterPro" id="IPR003661">
    <property type="entry name" value="HisK_dim/P_dom"/>
</dbReference>
<dbReference type="SMART" id="SM00388">
    <property type="entry name" value="HisKA"/>
    <property type="match status" value="1"/>
</dbReference>
<sequence length="891" mass="96886">MSAVNRGKGERRAIATAVSAAAVLLVIVAVFSLTAFIDQKLNESAEQQVVTFTEQAAGNVSDRAVMMEDAIGAFTVQSSDPQDLLPALSALQERLGLAGAAFAGMDGTGVESDGSPFSVDQIEGPETALSQGIPSYSGTFATQDGVRVRTVQRPLYIDGQQVGALYAQIPLSLFAMPEHLDMFDGRGYFILFEADTGEILVPPADKTKTVLPSEVNLYEFLDEASRYEEPLSLASPESLNNALLSLQARQGSDLEGLFNIVYDRSSGLVTAPVDGKVSYVCVAPVNKGPWYVCSVVPVENVRAEAAVVTTTFQAVFGIVMVCLIVAGFMVFAAYRRRVRERNVAMMAQLYRALSDSVDLAVNLYHPEDRQVTPIVAKSADIIGYALDDFLKNERLASEMGLSEKGVDLFSRIRKGLVDEFEHGEFSFRSTRTGSSRWVAYSVRPLVFEGKQQVLIVLRDSTPDKQIQLSMKDAMNAAEAANQAKSDFLSRMSHEIRTPMNVIIGMLQIARGNVDDPEKMRVNLAKIGTASDHLLGLINDVLDLSKIENGKMTLASDPFRLADLLDHVEEVIRPQCEQRSQELTVRGPACADAVYVGDTVRLKQLLINLLSNSVKYTPEGGHVKLETNAAAAPVMGYRQVVFVVSDDGIGMSEEFIERMFEPFVMEGRSHEQGTGLGMSIVKNVVTMMGGSIEVDSAIGKGTTFTVTLSLRIAFEAELKSFEDDARDRGSNGPSTPRGNAPDEEGSLSLATLSAPRAIERSELEGLRVLIAEDNDLNAEIACELLATEGLSIERARDGEEACALFEASDVGYYDVVLMDVQMPRMNGYDATRCIRALDREDARTVAIVAMSANAFSEDVNASLASGMDAHLSKPIEVRRVLSTIVEHTRKRR</sequence>
<gene>
    <name evidence="13" type="ORF">DMP08_08950</name>
</gene>
<evidence type="ECO:0000256" key="2">
    <source>
        <dbReference type="ARBA" id="ARBA00004236"/>
    </source>
</evidence>
<keyword evidence="14" id="KW-1185">Reference proteome</keyword>
<feature type="modified residue" description="4-aspartylphosphate" evidence="8">
    <location>
        <position position="818"/>
    </location>
</feature>
<evidence type="ECO:0000313" key="14">
    <source>
        <dbReference type="Proteomes" id="UP000278632"/>
    </source>
</evidence>
<dbReference type="Gene3D" id="3.40.50.2300">
    <property type="match status" value="1"/>
</dbReference>
<feature type="transmembrane region" description="Helical" evidence="10">
    <location>
        <begin position="314"/>
        <end position="334"/>
    </location>
</feature>
<evidence type="ECO:0000256" key="8">
    <source>
        <dbReference type="PROSITE-ProRule" id="PRU00169"/>
    </source>
</evidence>
<feature type="transmembrane region" description="Helical" evidence="10">
    <location>
        <begin position="12"/>
        <end position="37"/>
    </location>
</feature>
<dbReference type="GO" id="GO:0000155">
    <property type="term" value="F:phosphorelay sensor kinase activity"/>
    <property type="evidence" value="ECO:0007669"/>
    <property type="project" value="InterPro"/>
</dbReference>
<reference evidence="14" key="1">
    <citation type="submission" date="2018-05" db="EMBL/GenBank/DDBJ databases">
        <title>Genome Sequencing of selected type strains of the family Eggerthellaceae.</title>
        <authorList>
            <person name="Danylec N."/>
            <person name="Stoll D.A."/>
            <person name="Doetsch A."/>
            <person name="Huch M."/>
        </authorList>
    </citation>
    <scope>NUCLEOTIDE SEQUENCE [LARGE SCALE GENOMIC DNA]</scope>
    <source>
        <strain evidence="14">DSM 16106</strain>
    </source>
</reference>
<evidence type="ECO:0000256" key="5">
    <source>
        <dbReference type="ARBA" id="ARBA00022679"/>
    </source>
</evidence>
<keyword evidence="10" id="KW-0812">Transmembrane</keyword>
<keyword evidence="10" id="KW-1133">Transmembrane helix</keyword>
<keyword evidence="4 8" id="KW-0597">Phosphoprotein</keyword>
<dbReference type="InterPro" id="IPR036890">
    <property type="entry name" value="HATPase_C_sf"/>
</dbReference>
<dbReference type="PANTHER" id="PTHR43047:SF64">
    <property type="entry name" value="HISTIDINE KINASE CONTAINING CHEY-HOMOLOGOUS RECEIVER DOMAIN AND PAS DOMAIN-RELATED"/>
    <property type="match status" value="1"/>
</dbReference>
<feature type="region of interest" description="Disordered" evidence="9">
    <location>
        <begin position="722"/>
        <end position="746"/>
    </location>
</feature>
<dbReference type="InterPro" id="IPR011006">
    <property type="entry name" value="CheY-like_superfamily"/>
</dbReference>
<keyword evidence="10" id="KW-0472">Membrane</keyword>
<dbReference type="EMBL" id="QICD01000019">
    <property type="protein sequence ID" value="RNL41811.1"/>
    <property type="molecule type" value="Genomic_DNA"/>
</dbReference>
<dbReference type="PROSITE" id="PS50110">
    <property type="entry name" value="RESPONSE_REGULATORY"/>
    <property type="match status" value="1"/>
</dbReference>
<dbReference type="InterPro" id="IPR036097">
    <property type="entry name" value="HisK_dim/P_sf"/>
</dbReference>
<dbReference type="EC" id="2.7.13.3" evidence="3"/>
<dbReference type="PROSITE" id="PS50109">
    <property type="entry name" value="HIS_KIN"/>
    <property type="match status" value="1"/>
</dbReference>